<evidence type="ECO:0000313" key="1">
    <source>
        <dbReference type="EMBL" id="CAB4001271.1"/>
    </source>
</evidence>
<accession>A0A7D9E4Y7</accession>
<name>A0A7D9E4Y7_PARCT</name>
<dbReference type="PANTHER" id="PTHR33244">
    <property type="entry name" value="INTEGRASE CATALYTIC DOMAIN-CONTAINING PROTEIN-RELATED"/>
    <property type="match status" value="1"/>
</dbReference>
<organism evidence="1 2">
    <name type="scientific">Paramuricea clavata</name>
    <name type="common">Red gorgonian</name>
    <name type="synonym">Violescent sea-whip</name>
    <dbReference type="NCBI Taxonomy" id="317549"/>
    <lineage>
        <taxon>Eukaryota</taxon>
        <taxon>Metazoa</taxon>
        <taxon>Cnidaria</taxon>
        <taxon>Anthozoa</taxon>
        <taxon>Octocorallia</taxon>
        <taxon>Malacalcyonacea</taxon>
        <taxon>Plexauridae</taxon>
        <taxon>Paramuricea</taxon>
    </lineage>
</organism>
<dbReference type="AlphaFoldDB" id="A0A7D9E4Y7"/>
<dbReference type="Proteomes" id="UP001152795">
    <property type="component" value="Unassembled WGS sequence"/>
</dbReference>
<protein>
    <submittedName>
        <fullName evidence="1">Uncharacterized protein</fullName>
    </submittedName>
</protein>
<reference evidence="1" key="1">
    <citation type="submission" date="2020-04" db="EMBL/GenBank/DDBJ databases">
        <authorList>
            <person name="Alioto T."/>
            <person name="Alioto T."/>
            <person name="Gomez Garrido J."/>
        </authorList>
    </citation>
    <scope>NUCLEOTIDE SEQUENCE</scope>
    <source>
        <strain evidence="1">A484AB</strain>
    </source>
</reference>
<dbReference type="EMBL" id="CACRXK020004046">
    <property type="protein sequence ID" value="CAB4001271.1"/>
    <property type="molecule type" value="Genomic_DNA"/>
</dbReference>
<dbReference type="PANTHER" id="PTHR33244:SF3">
    <property type="entry name" value="PEPTIDASE A2 DOMAIN-CONTAINING PROTEIN"/>
    <property type="match status" value="1"/>
</dbReference>
<evidence type="ECO:0000313" key="2">
    <source>
        <dbReference type="Proteomes" id="UP001152795"/>
    </source>
</evidence>
<comment type="caution">
    <text evidence="1">The sequence shown here is derived from an EMBL/GenBank/DDBJ whole genome shotgun (WGS) entry which is preliminary data.</text>
</comment>
<gene>
    <name evidence="1" type="ORF">PACLA_8A058830</name>
</gene>
<keyword evidence="2" id="KW-1185">Reference proteome</keyword>
<sequence>MKKATATNTDPLMAWLCLWATPINSTLPSPVEFLFGRPIQHNLPKKIPKCKTTEEVTSRLLHGQATQKYYHDRNTKPLQPLKPGQGINIQDPRTQIWKPAGIKKKIQEVP</sequence>
<dbReference type="OrthoDB" id="5976842at2759"/>
<proteinExistence type="predicted"/>